<dbReference type="InterPro" id="IPR015378">
    <property type="entry name" value="Transposase-like_Mu_C"/>
</dbReference>
<evidence type="ECO:0000313" key="3">
    <source>
        <dbReference type="Proteomes" id="UP000727654"/>
    </source>
</evidence>
<accession>A0ABM8XKG5</accession>
<comment type="caution">
    <text evidence="2">The sequence shown here is derived from an EMBL/GenBank/DDBJ whole genome shotgun (WGS) entry which is preliminary data.</text>
</comment>
<dbReference type="EMBL" id="CAJZAI010000012">
    <property type="protein sequence ID" value="CAG9180565.1"/>
    <property type="molecule type" value="Genomic_DNA"/>
</dbReference>
<dbReference type="Pfam" id="PF09299">
    <property type="entry name" value="Mu-transpos_C"/>
    <property type="match status" value="1"/>
</dbReference>
<feature type="domain" description="Integrase catalytic" evidence="1">
    <location>
        <begin position="268"/>
        <end position="488"/>
    </location>
</feature>
<gene>
    <name evidence="2" type="ORF">LMG23992_04274</name>
</gene>
<organism evidence="2 3">
    <name type="scientific">Cupriavidus laharis</name>
    <dbReference type="NCBI Taxonomy" id="151654"/>
    <lineage>
        <taxon>Bacteria</taxon>
        <taxon>Pseudomonadati</taxon>
        <taxon>Pseudomonadota</taxon>
        <taxon>Betaproteobacteria</taxon>
        <taxon>Burkholderiales</taxon>
        <taxon>Burkholderiaceae</taxon>
        <taxon>Cupriavidus</taxon>
    </lineage>
</organism>
<reference evidence="2 3" key="1">
    <citation type="submission" date="2021-08" db="EMBL/GenBank/DDBJ databases">
        <authorList>
            <person name="Peeters C."/>
        </authorList>
    </citation>
    <scope>NUCLEOTIDE SEQUENCE [LARGE SCALE GENOMIC DNA]</scope>
    <source>
        <strain evidence="2 3">LMG 23992</strain>
    </source>
</reference>
<dbReference type="RefSeq" id="WP_224081748.1">
    <property type="nucleotide sequence ID" value="NZ_CAJZAI010000012.1"/>
</dbReference>
<dbReference type="InterPro" id="IPR012337">
    <property type="entry name" value="RNaseH-like_sf"/>
</dbReference>
<dbReference type="PROSITE" id="PS50994">
    <property type="entry name" value="INTEGRASE"/>
    <property type="match status" value="1"/>
</dbReference>
<dbReference type="Proteomes" id="UP000727654">
    <property type="component" value="Unassembled WGS sequence"/>
</dbReference>
<sequence length="703" mass="77212">MKRNDQVATLKIEKPVACASELLEAAKATSACVGSGSGTFRYGGRTYQVCVALDARTLICRDLQDGKLVEFGTDEVGFPPAAIVAGATGQLRDAPDTVRKETARRRHYLREVARHGTGAFRRGDSLRAIIRLVAQQFGDERPPSDSTVVRWWQALLRDGFAGLVSHTDLRGGKGKSRLSAGHVEKITVAVKQCLQRPRRSVIEILGEANQQVAAENAWAPGAPERPISRATLYRFLRSRPAIERLCATVGAAEAHRMLSLSKANHSEDVQRPLQCVQSDHGQLDVMLVDEVTGEPVGRPYLSVMVCVATRMVVAWDVSLASPNEQTVLALLWQAMTGRPKGNQKPIADYAGIDDGKADQPKELPRRLAHGQVEMLLFDRAKEFDSAAVQSACSDLDIVAMFCPAYSPDRKGYVERFIGTINRSFISSLPGTTYGNPKERRGYDASANAALTISGLRAVVQVWVDTVYASTPHDGLNGATPENAWRKLAKGCRLDSLHSDEAVARACRPRERRHIGKSGIKLFGNQRYASVELEGVRVQFGLHCEVTVRFDPLDIGQIWVTHPQTQFELVVPNVDATYSRGLTLREHELLRERQRASNRSATDAFQLTTNREAVRREVERAQVDRTMRRRKAAAIAKDIDRRAMPVMPAAASFIVEASTAPTLGGFRIRARKELLGFAIGATKRLGALHPLPNADGSDGANHEE</sequence>
<evidence type="ECO:0000259" key="1">
    <source>
        <dbReference type="PROSITE" id="PS50994"/>
    </source>
</evidence>
<dbReference type="InterPro" id="IPR001584">
    <property type="entry name" value="Integrase_cat-core"/>
</dbReference>
<proteinExistence type="predicted"/>
<dbReference type="Gene3D" id="3.30.420.10">
    <property type="entry name" value="Ribonuclease H-like superfamily/Ribonuclease H"/>
    <property type="match status" value="1"/>
</dbReference>
<name>A0ABM8XKG5_9BURK</name>
<evidence type="ECO:0000313" key="2">
    <source>
        <dbReference type="EMBL" id="CAG9180565.1"/>
    </source>
</evidence>
<dbReference type="SUPFAM" id="SSF53098">
    <property type="entry name" value="Ribonuclease H-like"/>
    <property type="match status" value="1"/>
</dbReference>
<dbReference type="InterPro" id="IPR036397">
    <property type="entry name" value="RNaseH_sf"/>
</dbReference>
<keyword evidence="3" id="KW-1185">Reference proteome</keyword>
<protein>
    <recommendedName>
        <fullName evidence="1">Integrase catalytic domain-containing protein</fullName>
    </recommendedName>
</protein>